<evidence type="ECO:0000259" key="2">
    <source>
        <dbReference type="Pfam" id="PF26079"/>
    </source>
</evidence>
<feature type="domain" description="Baseplate J-like C-terminal" evidence="2">
    <location>
        <begin position="218"/>
        <end position="298"/>
    </location>
</feature>
<reference evidence="3 4" key="1">
    <citation type="submission" date="2018-01" db="EMBL/GenBank/DDBJ databases">
        <title>Halomonas endophytica sp. nov., isolated from storage liquid in the stems of Populus euphratica.</title>
        <authorList>
            <person name="Chen C."/>
        </authorList>
    </citation>
    <scope>NUCLEOTIDE SEQUENCE [LARGE SCALE GENOMIC DNA]</scope>
    <source>
        <strain evidence="3 4">BZ-SZ-XJ27</strain>
    </source>
</reference>
<name>A0A2N7UDM4_9GAMM</name>
<gene>
    <name evidence="3" type="ORF">C1H70_17455</name>
</gene>
<organism evidence="3 4">
    <name type="scientific">Halomonas urumqiensis</name>
    <dbReference type="NCBI Taxonomy" id="1684789"/>
    <lineage>
        <taxon>Bacteria</taxon>
        <taxon>Pseudomonadati</taxon>
        <taxon>Pseudomonadota</taxon>
        <taxon>Gammaproteobacteria</taxon>
        <taxon>Oceanospirillales</taxon>
        <taxon>Halomonadaceae</taxon>
        <taxon>Halomonas</taxon>
    </lineage>
</organism>
<dbReference type="PIRSF" id="PIRSF020481">
    <property type="entry name" value="BAP"/>
    <property type="match status" value="1"/>
</dbReference>
<dbReference type="PANTHER" id="PTHR35862:SF1">
    <property type="entry name" value="FELS-2 PROPHAGE PROTEIN"/>
    <property type="match status" value="1"/>
</dbReference>
<keyword evidence="4" id="KW-1185">Reference proteome</keyword>
<dbReference type="OrthoDB" id="9793802at2"/>
<dbReference type="AlphaFoldDB" id="A0A2N7UDM4"/>
<evidence type="ECO:0000313" key="4">
    <source>
        <dbReference type="Proteomes" id="UP000235547"/>
    </source>
</evidence>
<dbReference type="Proteomes" id="UP000235547">
    <property type="component" value="Unassembled WGS sequence"/>
</dbReference>
<evidence type="ECO:0000259" key="1">
    <source>
        <dbReference type="Pfam" id="PF26078"/>
    </source>
</evidence>
<dbReference type="Pfam" id="PF26079">
    <property type="entry name" value="Baseplate_J_C"/>
    <property type="match status" value="1"/>
</dbReference>
<protein>
    <submittedName>
        <fullName evidence="3">Baseplate assembly protein</fullName>
    </submittedName>
</protein>
<dbReference type="InterPro" id="IPR014507">
    <property type="entry name" value="Baseplate_assembly_J_pred"/>
</dbReference>
<dbReference type="Pfam" id="PF26078">
    <property type="entry name" value="Baseplate_J_M"/>
    <property type="match status" value="1"/>
</dbReference>
<dbReference type="InterPro" id="IPR058531">
    <property type="entry name" value="Baseplate_J_M"/>
</dbReference>
<proteinExistence type="predicted"/>
<feature type="domain" description="Baseplate J-like central" evidence="1">
    <location>
        <begin position="140"/>
        <end position="211"/>
    </location>
</feature>
<accession>A0A2N7UDM4</accession>
<sequence length="305" mass="32782">MKLVGPIDLSQLPAPDIVEPLEYEAILAERKAALLELIDPEQRDDVAATLALESEPLTKLLQENAYRELVWRQRVNEAALALMLAHSRGADLDQLVANYNVARLEIEPGDPSAIPPVPPVMESDTQLRIRAQQAWEGLSVAGPRAAYVFHALSADGQVADATAISPSPAVAVVTVLSVDGDGSASPALLNRVDATLSAEDVRPVADRLTVQSAHIIPYRIKATLFVPPGPEQEPILAAADASIRRYITEQRRLGRDIRRSAIYAALHVEGVHHVGIAQPAEDLPLDPTQSGHCTGITLGIEVYDG</sequence>
<dbReference type="PANTHER" id="PTHR35862">
    <property type="entry name" value="FELS-2 PROPHAGE PROTEIN"/>
    <property type="match status" value="1"/>
</dbReference>
<evidence type="ECO:0000313" key="3">
    <source>
        <dbReference type="EMBL" id="PMR78529.1"/>
    </source>
</evidence>
<dbReference type="EMBL" id="PNRG01000033">
    <property type="protein sequence ID" value="PMR78529.1"/>
    <property type="molecule type" value="Genomic_DNA"/>
</dbReference>
<dbReference type="InterPro" id="IPR052726">
    <property type="entry name" value="Phage_Baseplate_Hub"/>
</dbReference>
<dbReference type="InterPro" id="IPR058530">
    <property type="entry name" value="Baseplate_J-like_C"/>
</dbReference>
<comment type="caution">
    <text evidence="3">The sequence shown here is derived from an EMBL/GenBank/DDBJ whole genome shotgun (WGS) entry which is preliminary data.</text>
</comment>
<dbReference type="RefSeq" id="WP_102589590.1">
    <property type="nucleotide sequence ID" value="NZ_BNAE01000001.1"/>
</dbReference>